<dbReference type="GO" id="GO:0004866">
    <property type="term" value="F:endopeptidase inhibitor activity"/>
    <property type="evidence" value="ECO:0007669"/>
    <property type="project" value="InterPro"/>
</dbReference>
<organism evidence="6 7">
    <name type="scientific">Rhodanobacter glycinis</name>
    <dbReference type="NCBI Taxonomy" id="582702"/>
    <lineage>
        <taxon>Bacteria</taxon>
        <taxon>Pseudomonadati</taxon>
        <taxon>Pseudomonadota</taxon>
        <taxon>Gammaproteobacteria</taxon>
        <taxon>Lysobacterales</taxon>
        <taxon>Rhodanobacteraceae</taxon>
        <taxon>Rhodanobacter</taxon>
    </lineage>
</organism>
<dbReference type="InterPro" id="IPR001599">
    <property type="entry name" value="Macroglobln_a2"/>
</dbReference>
<name>A0A1I4F7S7_9GAMM</name>
<feature type="domain" description="Alpha-2-macroglobulin" evidence="5">
    <location>
        <begin position="1226"/>
        <end position="1315"/>
    </location>
</feature>
<comment type="similarity">
    <text evidence="1">Belongs to the protease inhibitor I39 (alpha-2-macroglobulin) family. Bacterial alpha-2-macroglobulin subfamily.</text>
</comment>
<dbReference type="Pfam" id="PF13205">
    <property type="entry name" value="Big_5"/>
    <property type="match status" value="1"/>
</dbReference>
<dbReference type="InterPro" id="IPR051802">
    <property type="entry name" value="YfhM-like"/>
</dbReference>
<dbReference type="Pfam" id="PF07703">
    <property type="entry name" value="A2M_BRD"/>
    <property type="match status" value="1"/>
</dbReference>
<evidence type="ECO:0000313" key="7">
    <source>
        <dbReference type="Proteomes" id="UP000198725"/>
    </source>
</evidence>
<feature type="chain" id="PRO_5011504623" description="Alpha-2-macroglobulin" evidence="3">
    <location>
        <begin position="27"/>
        <end position="1942"/>
    </location>
</feature>
<reference evidence="7" key="1">
    <citation type="submission" date="2016-10" db="EMBL/GenBank/DDBJ databases">
        <authorList>
            <person name="Varghese N."/>
            <person name="Submissions S."/>
        </authorList>
    </citation>
    <scope>NUCLEOTIDE SEQUENCE [LARGE SCALE GENOMIC DNA]</scope>
    <source>
        <strain evidence="7">MO64</strain>
    </source>
</reference>
<dbReference type="InterPro" id="IPR008930">
    <property type="entry name" value="Terpenoid_cyclase/PrenylTrfase"/>
</dbReference>
<dbReference type="InterPro" id="IPR002890">
    <property type="entry name" value="MG2"/>
</dbReference>
<dbReference type="InterPro" id="IPR041246">
    <property type="entry name" value="Bact_MG10"/>
</dbReference>
<dbReference type="EMBL" id="FOSR01000016">
    <property type="protein sequence ID" value="SFL14032.1"/>
    <property type="molecule type" value="Genomic_DNA"/>
</dbReference>
<dbReference type="RefSeq" id="WP_092704948.1">
    <property type="nucleotide sequence ID" value="NZ_FOSR01000016.1"/>
</dbReference>
<dbReference type="Gene3D" id="2.20.130.20">
    <property type="match status" value="1"/>
</dbReference>
<gene>
    <name evidence="6" type="ORF">SAMN05192579_11624</name>
</gene>
<evidence type="ECO:0000313" key="6">
    <source>
        <dbReference type="EMBL" id="SFL14032.1"/>
    </source>
</evidence>
<dbReference type="Proteomes" id="UP000198725">
    <property type="component" value="Unassembled WGS sequence"/>
</dbReference>
<dbReference type="Pfam" id="PF01835">
    <property type="entry name" value="MG2"/>
    <property type="match status" value="1"/>
</dbReference>
<sequence length="1942" mass="207872">MSTLQRCMILAATCVLAFIQTGAARAADGDLQVRRISPSGTNVQPGQEAVIQFDRAMVPLGHMGRDSATLPVHIKPDPGCQWRWLDTSELACRLAGQQRFSPATRYTITVGTALKAMDGSHLAAPVTQDFTTWRPQVLWSEFRHWLSPVMPQYLLRFNMRVTAAEVARHIGFDDGHGHVVAAKVTPFTRKRQGPLWLPVPGAPGAVVEVDAPSPDTPLDAHADATQGRRVWLVKPAHALAPAQHYTLLAQPGMRSPLGPLPSKQTDLDGDTGITTYGAFAFAGIGCRDSGDRAQMQAPGDAVGSRCRPNSLNLLFSSPVPRATLAAIRWKPLPMPRDRLAAIWRDYPQWFLREPRSPTDAEQPDRFPLTFKLDPMRDYAVTVPAGVKDRFGRTLAKPVTLTFQTGHRVPFINPPPSEAVLEAGQATIAPLSFTNLDRLDFNYRRLFAGDLATGTSPAPAQDADLLKRPDLAVAPDRLVRGRLGVRKLLDGRSGVLWGTLDWSPNHPWQPYDFMGEVTPYQVLAKVGHFDTLVWVSRLDTGAPVAGMRVGMYVGQDNALDPLALVAGKPVSTDAHGVAVLPGAATLPTSWFEPWKTHKHFYIGATRADTLALLPLDWSFKRSVGDASHYAFSASNAPAHGHMRVWAVTEQGIYKPGSDVRFIAFVRDEGRATLVAPPALDYTLQITDPTGNTVLEKKHAKLSSFGGMDGQLHIPATAATGSYSISLSWPTATGTISRQAGQFMVTDFVPATFQVRTLLQGTRFGPGEKVDVRATAALHAGGPYTDAKVRFTTQLIPRAFAPDTPVAAGFDFNDDEATYVGPTTVAQTEGMLGHDGAAATQVVLPKDSPVLYGDIAVEAAVESARATWVANSAHAVYAARDRFVGVRTSDWMQTAGKPFDVQYLVVDAAGQPQAGSPVRIELQRQVISSVRVKNGAGDFTPDQKVDWKTEAECKASSGKAPAKCALTAKQAGSYRIVAHVTDTRGRVQRSTLSTWVTGAGGVVWPQGKGVTLVPDKSSYHVGDIAHVLVQNPYPGARALITVERYGVLWKKLVTLKGGAPVIDVPIGADCFPGAYLSVAIFSPRVSPPADPDLGRPELALGYMALKVSGKGSALKVDVKPAAAQYKPRQTVQVDVDVHGQDGHAPGSTRLVAIVVDQSVVDLLQQGAKYYDPLARFYAPPDGPDVTNFSLAEQLLTQLQPKAGKGESPGGGGGESAGPNVRSNFSYATYWNDKLTTDTAGHAHFSFTVPDNLTRWRILVIAMRPGAEMGLGNTSVQVNLPLQIQPALPNQMHVGDQFGAAFNVTNRTSKTLHVHTRIEASGPIEGGKAAATDALKLGAFGHGLRWLQLAATAPGSITLTASAQAGKLGDAVRAQIPVTIAGTEVVAAEYGSTLGASAQVPVKVPAQALPGTSKVEVKLAPTLVGGLDGAFAVLRDDLLRTWEIRLSRGVLASDYLRLKPVLGDTVTWPHAAKDIDATLAAAADFQAPDGGMAFWIPRDHFVSPYLSVYTALAFDWFEEAGHPVPASVREHLQGYLQQKILAKGANPDDVAAPVLRAGALAALAPSGKLPAGAVAGMLPELPKLRLFGQALLLDAALGTHDHVSAQVIVKSLLSHAEESAGEISFNEDEPGIYLDLLGTPLRSNCAVLDALSRYKTEIGEQGLLGTTPQKLMRWVASRRRNAGGWPNSQENVFCTSAIVHYADAYEPPVHDLSAQVQWPGQAPATATFAARSTPGTSISAPAAAPGQNFNVDVTHGGQGRLYYNVLVSYAMAPDALPPADAGFTLKRSYAVQHGRHWVPVGPASVLKRGDIVRVALDVDAPTERHHVVVTDPLPGAFEAVNRQLATAAQTTPSAQPGLSVLMFDSGPWPNMSIVDGGFYHRETAFDAVRFYADDLPAGHYRLVYSAQVIAPGRFIAPAPQVKEIYQPDVFGRGAPQHLRVILPED</sequence>
<dbReference type="Gene3D" id="1.50.10.20">
    <property type="match status" value="1"/>
</dbReference>
<dbReference type="Gene3D" id="2.60.40.3710">
    <property type="match status" value="1"/>
</dbReference>
<dbReference type="Gene3D" id="2.60.40.1930">
    <property type="match status" value="1"/>
</dbReference>
<evidence type="ECO:0000256" key="1">
    <source>
        <dbReference type="ARBA" id="ARBA00010556"/>
    </source>
</evidence>
<dbReference type="Pfam" id="PF17973">
    <property type="entry name" value="bMG10"/>
    <property type="match status" value="1"/>
</dbReference>
<dbReference type="SMART" id="SM01359">
    <property type="entry name" value="A2M_N_2"/>
    <property type="match status" value="1"/>
</dbReference>
<dbReference type="SUPFAM" id="SSF48239">
    <property type="entry name" value="Terpenoid cyclases/Protein prenyltransferases"/>
    <property type="match status" value="1"/>
</dbReference>
<dbReference type="SMART" id="SM01360">
    <property type="entry name" value="A2M"/>
    <property type="match status" value="1"/>
</dbReference>
<dbReference type="Pfam" id="PF00207">
    <property type="entry name" value="A2M"/>
    <property type="match status" value="1"/>
</dbReference>
<feature type="signal peptide" evidence="3">
    <location>
        <begin position="1"/>
        <end position="26"/>
    </location>
</feature>
<evidence type="ECO:0008006" key="8">
    <source>
        <dbReference type="Google" id="ProtNLM"/>
    </source>
</evidence>
<accession>A0A1I4F7S7</accession>
<keyword evidence="7" id="KW-1185">Reference proteome</keyword>
<dbReference type="InterPro" id="IPR011625">
    <property type="entry name" value="A2M_N_BRD"/>
</dbReference>
<evidence type="ECO:0000259" key="4">
    <source>
        <dbReference type="SMART" id="SM01359"/>
    </source>
</evidence>
<protein>
    <recommendedName>
        <fullName evidence="8">Alpha-2-macroglobulin</fullName>
    </recommendedName>
</protein>
<evidence type="ECO:0000259" key="5">
    <source>
        <dbReference type="SMART" id="SM01360"/>
    </source>
</evidence>
<dbReference type="InterPro" id="IPR032812">
    <property type="entry name" value="SbsA_Ig"/>
</dbReference>
<evidence type="ECO:0000256" key="2">
    <source>
        <dbReference type="ARBA" id="ARBA00022729"/>
    </source>
</evidence>
<evidence type="ECO:0000256" key="3">
    <source>
        <dbReference type="SAM" id="SignalP"/>
    </source>
</evidence>
<proteinExistence type="inferred from homology"/>
<dbReference type="PANTHER" id="PTHR40094:SF1">
    <property type="entry name" value="UBIQUITIN DOMAIN-CONTAINING PROTEIN"/>
    <property type="match status" value="1"/>
</dbReference>
<dbReference type="PANTHER" id="PTHR40094">
    <property type="entry name" value="ALPHA-2-MACROGLOBULIN HOMOLOG"/>
    <property type="match status" value="1"/>
</dbReference>
<feature type="domain" description="Alpha-2-macroglobulin bait region" evidence="4">
    <location>
        <begin position="1008"/>
        <end position="1160"/>
    </location>
</feature>
<keyword evidence="2 3" id="KW-0732">Signal</keyword>